<sequence length="113" mass="12292">GGAVLEDVGGVVTATPPSAVGDTTYWPKYVEKAVQLLNRAKTFFTARNDAEELYEALHQTAGWKLPLVAPANRQYLAIVIDAYGPPAPIENPGESGLYVFSTNYTWKIEETSC</sequence>
<name>X1CWB6_9ZZZZ</name>
<comment type="caution">
    <text evidence="1">The sequence shown here is derived from an EMBL/GenBank/DDBJ whole genome shotgun (WGS) entry which is preliminary data.</text>
</comment>
<organism evidence="1">
    <name type="scientific">marine sediment metagenome</name>
    <dbReference type="NCBI Taxonomy" id="412755"/>
    <lineage>
        <taxon>unclassified sequences</taxon>
        <taxon>metagenomes</taxon>
        <taxon>ecological metagenomes</taxon>
    </lineage>
</organism>
<reference evidence="1" key="1">
    <citation type="journal article" date="2014" name="Front. Microbiol.">
        <title>High frequency of phylogenetically diverse reductive dehalogenase-homologous genes in deep subseafloor sedimentary metagenomes.</title>
        <authorList>
            <person name="Kawai M."/>
            <person name="Futagami T."/>
            <person name="Toyoda A."/>
            <person name="Takaki Y."/>
            <person name="Nishi S."/>
            <person name="Hori S."/>
            <person name="Arai W."/>
            <person name="Tsubouchi T."/>
            <person name="Morono Y."/>
            <person name="Uchiyama I."/>
            <person name="Ito T."/>
            <person name="Fujiyama A."/>
            <person name="Inagaki F."/>
            <person name="Takami H."/>
        </authorList>
    </citation>
    <scope>NUCLEOTIDE SEQUENCE</scope>
    <source>
        <strain evidence="1">Expedition CK06-06</strain>
    </source>
</reference>
<dbReference type="EMBL" id="BART01037897">
    <property type="protein sequence ID" value="GAH12122.1"/>
    <property type="molecule type" value="Genomic_DNA"/>
</dbReference>
<proteinExistence type="predicted"/>
<dbReference type="AlphaFoldDB" id="X1CWB6"/>
<protein>
    <submittedName>
        <fullName evidence="1">Uncharacterized protein</fullName>
    </submittedName>
</protein>
<evidence type="ECO:0000313" key="1">
    <source>
        <dbReference type="EMBL" id="GAH12122.1"/>
    </source>
</evidence>
<gene>
    <name evidence="1" type="ORF">S01H4_63160</name>
</gene>
<accession>X1CWB6</accession>
<feature type="non-terminal residue" evidence="1">
    <location>
        <position position="1"/>
    </location>
</feature>